<organism evidence="18 19">
    <name type="scientific">Patiria miniata</name>
    <name type="common">Bat star</name>
    <name type="synonym">Asterina miniata</name>
    <dbReference type="NCBI Taxonomy" id="46514"/>
    <lineage>
        <taxon>Eukaryota</taxon>
        <taxon>Metazoa</taxon>
        <taxon>Echinodermata</taxon>
        <taxon>Eleutherozoa</taxon>
        <taxon>Asterozoa</taxon>
        <taxon>Asteroidea</taxon>
        <taxon>Valvatacea</taxon>
        <taxon>Valvatida</taxon>
        <taxon>Asterinidae</taxon>
        <taxon>Patiria</taxon>
    </lineage>
</organism>
<dbReference type="InterPro" id="IPR001675">
    <property type="entry name" value="Glyco_trans_29"/>
</dbReference>
<keyword evidence="7" id="KW-0735">Signal-anchor</keyword>
<evidence type="ECO:0000256" key="2">
    <source>
        <dbReference type="ARBA" id="ARBA00004922"/>
    </source>
</evidence>
<evidence type="ECO:0000313" key="19">
    <source>
        <dbReference type="Proteomes" id="UP000887568"/>
    </source>
</evidence>
<feature type="compositionally biased region" description="Polar residues" evidence="17">
    <location>
        <begin position="151"/>
        <end position="160"/>
    </location>
</feature>
<dbReference type="GO" id="GO:0001665">
    <property type="term" value="F:alpha-N-acetylgalactosaminide alpha-2,6-sialyltransferase activity"/>
    <property type="evidence" value="ECO:0007669"/>
    <property type="project" value="UniProtKB-EC"/>
</dbReference>
<dbReference type="FunFam" id="3.90.1480.20:FF:000015">
    <property type="entry name" value="Lactosylceramide alpha-2,3-sialyltransferase"/>
    <property type="match status" value="1"/>
</dbReference>
<evidence type="ECO:0000256" key="1">
    <source>
        <dbReference type="ARBA" id="ARBA00004323"/>
    </source>
</evidence>
<evidence type="ECO:0000256" key="17">
    <source>
        <dbReference type="SAM" id="MobiDB-lite"/>
    </source>
</evidence>
<keyword evidence="4" id="KW-0328">Glycosyltransferase</keyword>
<feature type="compositionally biased region" description="Polar residues" evidence="17">
    <location>
        <begin position="131"/>
        <end position="142"/>
    </location>
</feature>
<dbReference type="GeneID" id="119742097"/>
<comment type="pathway">
    <text evidence="2">Protein modification; protein glycosylation.</text>
</comment>
<comment type="catalytic activity">
    <reaction evidence="16">
        <text>a 3-O-[N-acetyl-alpha-D-galactosaminyl]-L-threonyl-[protein] + CMP-N-acetyl-beta-neuraminate = a 3-O-[N-acetyl-alpha-neuraminosyl-(2-&gt;6)-N-acetyl-alpha-D-galactosaminyl]-L-threonyl-[protein] + CMP + H(+)</text>
        <dbReference type="Rhea" id="RHEA:81643"/>
        <dbReference type="Rhea" id="RHEA-COMP:11689"/>
        <dbReference type="Rhea" id="RHEA-COMP:19720"/>
        <dbReference type="ChEBI" id="CHEBI:15378"/>
        <dbReference type="ChEBI" id="CHEBI:57812"/>
        <dbReference type="ChEBI" id="CHEBI:60377"/>
        <dbReference type="ChEBI" id="CHEBI:87075"/>
        <dbReference type="ChEBI" id="CHEBI:231970"/>
    </reaction>
    <physiologicalReaction direction="left-to-right" evidence="16">
        <dbReference type="Rhea" id="RHEA:81644"/>
    </physiologicalReaction>
</comment>
<evidence type="ECO:0000256" key="16">
    <source>
        <dbReference type="ARBA" id="ARBA00052285"/>
    </source>
</evidence>
<evidence type="ECO:0000256" key="14">
    <source>
        <dbReference type="ARBA" id="ARBA00039109"/>
    </source>
</evidence>
<dbReference type="OrthoDB" id="10264956at2759"/>
<dbReference type="Gene3D" id="3.90.1480.20">
    <property type="entry name" value="Glycosyl transferase family 29"/>
    <property type="match status" value="1"/>
</dbReference>
<keyword evidence="10" id="KW-0472">Membrane</keyword>
<evidence type="ECO:0000313" key="18">
    <source>
        <dbReference type="EnsemblMetazoa" id="XP_038074049.1"/>
    </source>
</evidence>
<feature type="region of interest" description="Disordered" evidence="17">
    <location>
        <begin position="107"/>
        <end position="160"/>
    </location>
</feature>
<comment type="subcellular location">
    <subcellularLocation>
        <location evidence="1">Golgi apparatus membrane</location>
        <topology evidence="1">Single-pass type II membrane protein</topology>
    </subcellularLocation>
</comment>
<reference evidence="18" key="1">
    <citation type="submission" date="2022-11" db="UniProtKB">
        <authorList>
            <consortium name="EnsemblMetazoa"/>
        </authorList>
    </citation>
    <scope>IDENTIFICATION</scope>
</reference>
<feature type="compositionally biased region" description="Polar residues" evidence="17">
    <location>
        <begin position="107"/>
        <end position="120"/>
    </location>
</feature>
<evidence type="ECO:0000256" key="15">
    <source>
        <dbReference type="ARBA" id="ARBA00050664"/>
    </source>
</evidence>
<evidence type="ECO:0000256" key="10">
    <source>
        <dbReference type="ARBA" id="ARBA00023136"/>
    </source>
</evidence>
<comment type="similarity">
    <text evidence="3">Belongs to the glycosyltransferase 29 family.</text>
</comment>
<keyword evidence="9" id="KW-0333">Golgi apparatus</keyword>
<dbReference type="AlphaFoldDB" id="A0A914BDB7"/>
<evidence type="ECO:0000256" key="5">
    <source>
        <dbReference type="ARBA" id="ARBA00022679"/>
    </source>
</evidence>
<evidence type="ECO:0000256" key="7">
    <source>
        <dbReference type="ARBA" id="ARBA00022968"/>
    </source>
</evidence>
<dbReference type="PANTHER" id="PTHR45941:SF2">
    <property type="entry name" value="ALPHA-N-ACETYLGALACTOSAMINIDE ALPHA-2,6-SIALYLTRANSFERASE 2-LIKE"/>
    <property type="match status" value="1"/>
</dbReference>
<accession>A0A914BDB7</accession>
<comment type="catalytic activity">
    <reaction evidence="13">
        <text>a beta-D-galactosyl-(1-&gt;3)-N-acetyl-alpha-D-galactosaminyl derivative + CMP-N-acetyl-beta-neuraminate = a beta-D-galactosyl-(1-&gt;3)-[N-acetyl-alpha-neuraminyl-(2-&gt;6)]-N-acetyl-alpha-D-galactosaminyl derivative + CMP + H(+)</text>
        <dbReference type="Rhea" id="RHEA:11136"/>
        <dbReference type="ChEBI" id="CHEBI:15378"/>
        <dbReference type="ChEBI" id="CHEBI:57812"/>
        <dbReference type="ChEBI" id="CHEBI:60377"/>
        <dbReference type="ChEBI" id="CHEBI:133470"/>
        <dbReference type="ChEBI" id="CHEBI:140764"/>
        <dbReference type="EC" id="2.4.3.3"/>
    </reaction>
    <physiologicalReaction direction="left-to-right" evidence="13">
        <dbReference type="Rhea" id="RHEA:11137"/>
    </physiologicalReaction>
</comment>
<sequence>MVYKFDTVNTSIRMTPQRMNVQQFQRVVDGKTTTIKPVQAKVSSENNGSDIVTVTTEKPTPVIQKAKAFLTKANESTIKAANGTTLAKSAHGAKSNSSIVATSKILSPSLSQNRSSQNKENIVKPSHKAAQDNSTRKTGQVTSKRRDSEPKTTASSAGLGLNEQQFLTKVESFLQKKQSDHVIRDALMDVINRAKSRTVHWKRHERESQQDSQSLNYLKCPTSVRNKMLTTPLTRNKFVLDTPILAWDEHYTHEEYLRLAKFHGIFGWQDSNETDIASSLTKLDSPHNRYLFDNRLVNGKIPEDDKCITCAVIGNGGILNGSKKGKEIDANDYVFRVNTALTEGYEEDVGSRTSFYCFGMITLSNTLAGGWKTKFKQLPNDEGIRYVFFADGYWAYTYLASVLHGGKGTVLGNRYPVRFPKKLQANDIKLVHPDFERYLKWSWVNSTYQRNQIHRPTTGGIMLLLALHTCDEVNVYGFGGSYTKFSEHYYDKSYNKHVNYANHDNAAENRLWKKLHDLGIINMYTRG</sequence>
<dbReference type="InterPro" id="IPR038578">
    <property type="entry name" value="GT29-like_sf"/>
</dbReference>
<evidence type="ECO:0000256" key="8">
    <source>
        <dbReference type="ARBA" id="ARBA00022989"/>
    </source>
</evidence>
<evidence type="ECO:0000256" key="6">
    <source>
        <dbReference type="ARBA" id="ARBA00022692"/>
    </source>
</evidence>
<keyword evidence="11" id="KW-1015">Disulfide bond</keyword>
<keyword evidence="5" id="KW-0808">Transferase</keyword>
<evidence type="ECO:0000256" key="13">
    <source>
        <dbReference type="ARBA" id="ARBA00036348"/>
    </source>
</evidence>
<dbReference type="PANTHER" id="PTHR45941">
    <property type="entry name" value="ALPHA-N-ACETYLGALACTOSAMINIDE ALPHA-2,6-SIALYLTRANSFERASE 2-LIKE-RELATED"/>
    <property type="match status" value="1"/>
</dbReference>
<protein>
    <recommendedName>
        <fullName evidence="14">alpha-N-acetylgalactosaminide alpha-2,6-sialyltransferase</fullName>
        <ecNumber evidence="14">2.4.3.3</ecNumber>
    </recommendedName>
</protein>
<evidence type="ECO:0000256" key="11">
    <source>
        <dbReference type="ARBA" id="ARBA00023157"/>
    </source>
</evidence>
<dbReference type="GO" id="GO:0000139">
    <property type="term" value="C:Golgi membrane"/>
    <property type="evidence" value="ECO:0007669"/>
    <property type="project" value="UniProtKB-SubCell"/>
</dbReference>
<name>A0A914BDB7_PATMI</name>
<keyword evidence="19" id="KW-1185">Reference proteome</keyword>
<dbReference type="RefSeq" id="XP_038074049.1">
    <property type="nucleotide sequence ID" value="XM_038218121.1"/>
</dbReference>
<evidence type="ECO:0000256" key="9">
    <source>
        <dbReference type="ARBA" id="ARBA00023034"/>
    </source>
</evidence>
<evidence type="ECO:0000256" key="4">
    <source>
        <dbReference type="ARBA" id="ARBA00022676"/>
    </source>
</evidence>
<evidence type="ECO:0000256" key="12">
    <source>
        <dbReference type="ARBA" id="ARBA00023180"/>
    </source>
</evidence>
<dbReference type="Pfam" id="PF00777">
    <property type="entry name" value="Glyco_transf_29"/>
    <property type="match status" value="1"/>
</dbReference>
<keyword evidence="8" id="KW-1133">Transmembrane helix</keyword>
<dbReference type="EC" id="2.4.3.3" evidence="14"/>
<comment type="catalytic activity">
    <reaction evidence="15">
        <text>a 3-O-[N-acetyl-alpha-neuraminyl-(2-&gt;3)-beta-D-galactosyl-(1-&gt;3)-N-acetyl-alpha-D-galactosaminyl]-L-threonyl-[protein] + CMP-N-acetyl-beta-neuraminate = a 3-O-{alpha-Neu5Ac-(2-&gt;3)-beta-D-Gal-(1-&gt;3)-[alpha-Neu5Ac-(2-&gt;6)]-alpha-D-GalNAc}-L-threonyl-[protein] + CMP + H(+)</text>
        <dbReference type="Rhea" id="RHEA:81659"/>
        <dbReference type="Rhea" id="RHEA-COMP:14417"/>
        <dbReference type="Rhea" id="RHEA-COMP:16763"/>
        <dbReference type="ChEBI" id="CHEBI:15378"/>
        <dbReference type="ChEBI" id="CHEBI:57812"/>
        <dbReference type="ChEBI" id="CHEBI:60377"/>
        <dbReference type="ChEBI" id="CHEBI:139598"/>
        <dbReference type="ChEBI" id="CHEBI:156398"/>
    </reaction>
    <physiologicalReaction direction="left-to-right" evidence="15">
        <dbReference type="Rhea" id="RHEA:81660"/>
    </physiologicalReaction>
</comment>
<evidence type="ECO:0000256" key="3">
    <source>
        <dbReference type="ARBA" id="ARBA00006003"/>
    </source>
</evidence>
<proteinExistence type="inferred from homology"/>
<keyword evidence="6" id="KW-0812">Transmembrane</keyword>
<dbReference type="EnsemblMetazoa" id="XM_038218121.1">
    <property type="protein sequence ID" value="XP_038074049.1"/>
    <property type="gene ID" value="LOC119742097"/>
</dbReference>
<keyword evidence="12" id="KW-0325">Glycoprotein</keyword>
<dbReference type="OMA" id="YCFGMIT"/>
<dbReference type="Proteomes" id="UP000887568">
    <property type="component" value="Unplaced"/>
</dbReference>